<dbReference type="RefSeq" id="WP_133275021.1">
    <property type="nucleotide sequence ID" value="NZ_CP037933.1"/>
</dbReference>
<dbReference type="AlphaFoldDB" id="A0A4P6YB19"/>
<dbReference type="PROSITE" id="PS51257">
    <property type="entry name" value="PROKAR_LIPOPROTEIN"/>
    <property type="match status" value="1"/>
</dbReference>
<keyword evidence="2" id="KW-1185">Reference proteome</keyword>
<reference evidence="2" key="1">
    <citation type="submission" date="2019-03" db="EMBL/GenBank/DDBJ databases">
        <title>Flavobacterium sp.</title>
        <authorList>
            <person name="Kim H."/>
        </authorList>
    </citation>
    <scope>NUCLEOTIDE SEQUENCE [LARGE SCALE GENOMIC DNA]</scope>
    <source>
        <strain evidence="2">GS13</strain>
    </source>
</reference>
<evidence type="ECO:0000313" key="1">
    <source>
        <dbReference type="EMBL" id="QBN17490.1"/>
    </source>
</evidence>
<name>A0A4P6YB19_9FLAO</name>
<protein>
    <recommendedName>
        <fullName evidence="3">DUF3823 domain-containing protein</fullName>
    </recommendedName>
</protein>
<dbReference type="EMBL" id="CP037933">
    <property type="protein sequence ID" value="QBN17490.1"/>
    <property type="molecule type" value="Genomic_DNA"/>
</dbReference>
<evidence type="ECO:0000313" key="2">
    <source>
        <dbReference type="Proteomes" id="UP000291124"/>
    </source>
</evidence>
<accession>A0A4P6YB19</accession>
<dbReference type="OrthoDB" id="1342421at2"/>
<proteinExistence type="predicted"/>
<organism evidence="1 2">
    <name type="scientific">Flavobacterium nackdongense</name>
    <dbReference type="NCBI Taxonomy" id="2547394"/>
    <lineage>
        <taxon>Bacteria</taxon>
        <taxon>Pseudomonadati</taxon>
        <taxon>Bacteroidota</taxon>
        <taxon>Flavobacteriia</taxon>
        <taxon>Flavobacteriales</taxon>
        <taxon>Flavobacteriaceae</taxon>
        <taxon>Flavobacterium</taxon>
    </lineage>
</organism>
<dbReference type="Proteomes" id="UP000291124">
    <property type="component" value="Chromosome"/>
</dbReference>
<sequence>MKNLLWLFCFSLILISCEKNEDDTKDICTNNCTTIQGKFVTANNVPLANIMVSFTYRISGGELGGGYTRRIVKTKSDKNGEFFKDFYLQDKELGRLAPGYFTINIDDSKLSSNNYIKLGNNQSLGYAIYSIGRRDTIIEESFYIPKKAYIKVNLNNYIPQKEGDRFEVQTLFPCGPKVGQNTFLNSEYATGFSGYDNYKAVNLNNKLNVLVAESEKNMVRVISVKNGIASNIDYEINVPSNNTIELTYNY</sequence>
<dbReference type="KEGG" id="fnk:E1750_01315"/>
<gene>
    <name evidence="1" type="ORF">E1750_01315</name>
</gene>
<evidence type="ECO:0008006" key="3">
    <source>
        <dbReference type="Google" id="ProtNLM"/>
    </source>
</evidence>